<evidence type="ECO:0000256" key="9">
    <source>
        <dbReference type="ARBA" id="ARBA00023306"/>
    </source>
</evidence>
<evidence type="ECO:0000256" key="8">
    <source>
        <dbReference type="ARBA" id="ARBA00023212"/>
    </source>
</evidence>
<name>A0A6P4YJB7_BRABE</name>
<keyword evidence="8 11" id="KW-0206">Cytoskeleton</keyword>
<dbReference type="KEGG" id="bbel:109473844"/>
<keyword evidence="6" id="KW-0677">Repeat</keyword>
<dbReference type="InterPro" id="IPR020472">
    <property type="entry name" value="WD40_PAC1"/>
</dbReference>
<keyword evidence="15" id="KW-1185">Reference proteome</keyword>
<dbReference type="InterPro" id="IPR028021">
    <property type="entry name" value="Katanin_C-terminal"/>
</dbReference>
<feature type="compositionally biased region" description="Basic and acidic residues" evidence="13">
    <location>
        <begin position="386"/>
        <end position="407"/>
    </location>
</feature>
<accession>A0A6P4YJB7</accession>
<keyword evidence="5 11" id="KW-0493">Microtubule</keyword>
<reference evidence="16" key="1">
    <citation type="submission" date="2025-08" db="UniProtKB">
        <authorList>
            <consortium name="RefSeq"/>
        </authorList>
    </citation>
    <scope>IDENTIFICATION</scope>
    <source>
        <tissue evidence="16">Gonad</tissue>
    </source>
</reference>
<dbReference type="GeneID" id="109473844"/>
<dbReference type="SMART" id="SM00320">
    <property type="entry name" value="WD40"/>
    <property type="match status" value="6"/>
</dbReference>
<feature type="domain" description="Katanin p80 subunit C-terminal" evidence="14">
    <location>
        <begin position="496"/>
        <end position="655"/>
    </location>
</feature>
<evidence type="ECO:0000256" key="1">
    <source>
        <dbReference type="ARBA" id="ARBA00004186"/>
    </source>
</evidence>
<dbReference type="RefSeq" id="XP_019629510.1">
    <property type="nucleotide sequence ID" value="XM_019773951.1"/>
</dbReference>
<organism evidence="15 16">
    <name type="scientific">Branchiostoma belcheri</name>
    <name type="common">Amphioxus</name>
    <dbReference type="NCBI Taxonomy" id="7741"/>
    <lineage>
        <taxon>Eukaryota</taxon>
        <taxon>Metazoa</taxon>
        <taxon>Chordata</taxon>
        <taxon>Cephalochordata</taxon>
        <taxon>Leptocardii</taxon>
        <taxon>Amphioxiformes</taxon>
        <taxon>Branchiostomatidae</taxon>
        <taxon>Branchiostoma</taxon>
    </lineage>
</organism>
<comment type="similarity">
    <text evidence="11">Belongs to the WD repeat KATNB1 family.</text>
</comment>
<dbReference type="GO" id="GO:0005737">
    <property type="term" value="C:cytoplasm"/>
    <property type="evidence" value="ECO:0007669"/>
    <property type="project" value="UniProtKB-SubCell"/>
</dbReference>
<keyword evidence="7 11" id="KW-0498">Mitosis</keyword>
<dbReference type="InterPro" id="IPR019775">
    <property type="entry name" value="WD40_repeat_CS"/>
</dbReference>
<dbReference type="PANTHER" id="PTHR19845:SF0">
    <property type="entry name" value="KATANIN P80 WD40 REPEAT-CONTAINING SUBUNIT B1"/>
    <property type="match status" value="1"/>
</dbReference>
<dbReference type="GO" id="GO:0051013">
    <property type="term" value="P:microtubule severing"/>
    <property type="evidence" value="ECO:0007669"/>
    <property type="project" value="UniProtKB-UniRule"/>
</dbReference>
<dbReference type="OrthoDB" id="10251605at2759"/>
<dbReference type="InterPro" id="IPR001680">
    <property type="entry name" value="WD40_rpt"/>
</dbReference>
<dbReference type="Pfam" id="PF00400">
    <property type="entry name" value="WD40"/>
    <property type="match status" value="6"/>
</dbReference>
<dbReference type="PRINTS" id="PR00320">
    <property type="entry name" value="GPROTEINBRPT"/>
</dbReference>
<evidence type="ECO:0000256" key="5">
    <source>
        <dbReference type="ARBA" id="ARBA00022701"/>
    </source>
</evidence>
<dbReference type="PANTHER" id="PTHR19845">
    <property type="entry name" value="KATANIN P80 SUBUNIT"/>
    <property type="match status" value="1"/>
</dbReference>
<evidence type="ECO:0000313" key="15">
    <source>
        <dbReference type="Proteomes" id="UP000515135"/>
    </source>
</evidence>
<dbReference type="GO" id="GO:0005813">
    <property type="term" value="C:centrosome"/>
    <property type="evidence" value="ECO:0007669"/>
    <property type="project" value="UniProtKB-SubCell"/>
</dbReference>
<evidence type="ECO:0000313" key="16">
    <source>
        <dbReference type="RefSeq" id="XP_019629510.1"/>
    </source>
</evidence>
<evidence type="ECO:0000259" key="14">
    <source>
        <dbReference type="Pfam" id="PF13925"/>
    </source>
</evidence>
<feature type="repeat" description="WD" evidence="12">
    <location>
        <begin position="56"/>
        <end position="97"/>
    </location>
</feature>
<proteinExistence type="inferred from homology"/>
<evidence type="ECO:0000256" key="7">
    <source>
        <dbReference type="ARBA" id="ARBA00022776"/>
    </source>
</evidence>
<dbReference type="InterPro" id="IPR015943">
    <property type="entry name" value="WD40/YVTN_repeat-like_dom_sf"/>
</dbReference>
<dbReference type="Proteomes" id="UP000515135">
    <property type="component" value="Unplaced"/>
</dbReference>
<gene>
    <name evidence="16" type="primary">LOC109473844</name>
    <name evidence="11" type="synonym">KATNB1</name>
</gene>
<keyword evidence="3 12" id="KW-0853">WD repeat</keyword>
<dbReference type="PROSITE" id="PS50294">
    <property type="entry name" value="WD_REPEATS_REGION"/>
    <property type="match status" value="4"/>
</dbReference>
<dbReference type="InterPro" id="IPR036322">
    <property type="entry name" value="WD40_repeat_dom_sf"/>
</dbReference>
<comment type="subcellular location">
    <subcellularLocation>
        <location evidence="1 11">Cytoplasm</location>
        <location evidence="1 11">Cytoskeleton</location>
        <location evidence="1 11">Spindle</location>
    </subcellularLocation>
    <subcellularLocation>
        <location evidence="11">Cytoplasm</location>
    </subcellularLocation>
    <subcellularLocation>
        <location evidence="11">Cytoplasm</location>
        <location evidence="11">Cytoskeleton</location>
        <location evidence="11">Microtubule organizing center</location>
        <location evidence="11">Centrosome</location>
    </subcellularLocation>
    <subcellularLocation>
        <location evidence="11">Cytoplasm</location>
        <location evidence="11">Cytoskeleton</location>
        <location evidence="11">Spindle pole</location>
    </subcellularLocation>
    <subcellularLocation>
        <location evidence="11">Cytoplasm</location>
        <location evidence="11">Cytoskeleton</location>
    </subcellularLocation>
    <text evidence="11">Predominantly cytoplasmic. Localized to the interphase centrosome and mitotic spindle poles.</text>
</comment>
<feature type="repeat" description="WD" evidence="12">
    <location>
        <begin position="140"/>
        <end position="181"/>
    </location>
</feature>
<dbReference type="GO" id="GO:0008017">
    <property type="term" value="F:microtubule binding"/>
    <property type="evidence" value="ECO:0007669"/>
    <property type="project" value="UniProtKB-UniRule"/>
</dbReference>
<evidence type="ECO:0000256" key="12">
    <source>
        <dbReference type="PROSITE-ProRule" id="PRU00221"/>
    </source>
</evidence>
<evidence type="ECO:0000256" key="11">
    <source>
        <dbReference type="HAMAP-Rule" id="MF_03022"/>
    </source>
</evidence>
<feature type="region of interest" description="Disordered" evidence="13">
    <location>
        <begin position="313"/>
        <end position="487"/>
    </location>
</feature>
<dbReference type="Gene3D" id="2.130.10.10">
    <property type="entry name" value="YVTN repeat-like/Quinoprotein amine dehydrogenase"/>
    <property type="match status" value="2"/>
</dbReference>
<dbReference type="GO" id="GO:0008352">
    <property type="term" value="C:katanin complex"/>
    <property type="evidence" value="ECO:0007669"/>
    <property type="project" value="InterPro"/>
</dbReference>
<feature type="compositionally biased region" description="Acidic residues" evidence="13">
    <location>
        <begin position="362"/>
        <end position="376"/>
    </location>
</feature>
<dbReference type="GO" id="GO:0005874">
    <property type="term" value="C:microtubule"/>
    <property type="evidence" value="ECO:0007669"/>
    <property type="project" value="UniProtKB-KW"/>
</dbReference>
<dbReference type="GO" id="GO:0000922">
    <property type="term" value="C:spindle pole"/>
    <property type="evidence" value="ECO:0007669"/>
    <property type="project" value="UniProtKB-SubCell"/>
</dbReference>
<dbReference type="GO" id="GO:0007019">
    <property type="term" value="P:microtubule depolymerization"/>
    <property type="evidence" value="ECO:0007669"/>
    <property type="project" value="TreeGrafter"/>
</dbReference>
<feature type="repeat" description="WD" evidence="12">
    <location>
        <begin position="13"/>
        <end position="55"/>
    </location>
</feature>
<dbReference type="HAMAP" id="MF_03022">
    <property type="entry name" value="Katanin_p80_B1"/>
    <property type="match status" value="1"/>
</dbReference>
<dbReference type="Pfam" id="PF13925">
    <property type="entry name" value="Katanin_con80"/>
    <property type="match status" value="1"/>
</dbReference>
<feature type="repeat" description="WD" evidence="12">
    <location>
        <begin position="98"/>
        <end position="139"/>
    </location>
</feature>
<comment type="function">
    <text evidence="10 11">Participates in a complex which severs microtubules in an ATP-dependent manner. May act to target the enzymatic subunit of this complex to sites of action such as the centrosome. Microtubule severing may promote rapid reorganization of cellular microtubule arrays and the release of microtubules from the centrosome following nucleation.</text>
</comment>
<keyword evidence="4 11" id="KW-0132">Cell division</keyword>
<evidence type="ECO:0000256" key="13">
    <source>
        <dbReference type="SAM" id="MobiDB-lite"/>
    </source>
</evidence>
<evidence type="ECO:0000256" key="2">
    <source>
        <dbReference type="ARBA" id="ARBA00022490"/>
    </source>
</evidence>
<dbReference type="PROSITE" id="PS00678">
    <property type="entry name" value="WD_REPEATS_1"/>
    <property type="match status" value="3"/>
</dbReference>
<evidence type="ECO:0000256" key="10">
    <source>
        <dbReference type="ARBA" id="ARBA00057470"/>
    </source>
</evidence>
<dbReference type="InterPro" id="IPR026962">
    <property type="entry name" value="KTNB1"/>
</dbReference>
<comment type="subunit">
    <text evidence="11">Interacts with KATNA1. This interaction enhances the microtubule binding and severing activity of KATNA1 and also targets this activity to the centrosome.</text>
</comment>
<evidence type="ECO:0000256" key="6">
    <source>
        <dbReference type="ARBA" id="ARBA00022737"/>
    </source>
</evidence>
<evidence type="ECO:0000256" key="3">
    <source>
        <dbReference type="ARBA" id="ARBA00022574"/>
    </source>
</evidence>
<evidence type="ECO:0000256" key="4">
    <source>
        <dbReference type="ARBA" id="ARBA00022618"/>
    </source>
</evidence>
<keyword evidence="9 11" id="KW-0131">Cell cycle</keyword>
<sequence length="660" mass="72527">MAATKRAWKLQEFVAHGSNVNCLALGYKSGRVMVTGGEDKKVNMWAVGKPNCIMSLSGHTSPVECVRFGNAEELVVAGSQSGSLKIWDLEAAKIVRTLTGHKSNIRSLDFHPYGEFVASGSMDTNIKLWDVRRKGCIFTYKGHTDAVNCIRFSPDGRWIASAGEDSSLKMWDLTAGKMIQEFKDHTGPVTGVEFHPNEFLLASGSADRTVKFWDLETFQLVSSTGAAESGAIRCIFFHPDGKCLFGGSQDALRVFAWEPGRCLDAFSMGWGKVADISVASSQLIGASFSQTNVSVYIVDLNTVTCSPSQIKRAQMSGPGMVSQPAPSEPVKPPMSASGRRMFITERPPTSSTKKASEMKTEPEEESSASNEPEDDSSNVAQIENQDDYREVFQGRTKIERTPPRKLEPFPAPPEDSPPEDQSKAKPYKQPAKEQKAKQEQPMKPATIVPADRNKPADLNMAEFLPKRPDSAVSADPRRPPAVKEQSEDEVLTSLHKGHESMCAVLGNRHRNLEIVRALWTSGDIKTSVDSAVGMKDLSVMVDLLNVLILKHSLWTLDLCTVLLPQIQELLASKYESYCHTACNALKIVLRSFSSIIKTNVQAPPMGGGVDISREERYKKCKVCHGHLMSIRGLVEKKQSMSGKLGSTFRELQIMLNGLDD</sequence>
<dbReference type="CDD" id="cd00200">
    <property type="entry name" value="WD40"/>
    <property type="match status" value="1"/>
</dbReference>
<keyword evidence="2 11" id="KW-0963">Cytoplasm</keyword>
<dbReference type="GO" id="GO:0051301">
    <property type="term" value="P:cell division"/>
    <property type="evidence" value="ECO:0007669"/>
    <property type="project" value="UniProtKB-KW"/>
</dbReference>
<dbReference type="SUPFAM" id="SSF50978">
    <property type="entry name" value="WD40 repeat-like"/>
    <property type="match status" value="1"/>
</dbReference>
<feature type="compositionally biased region" description="Basic and acidic residues" evidence="13">
    <location>
        <begin position="430"/>
        <end position="440"/>
    </location>
</feature>
<protein>
    <recommendedName>
        <fullName evidence="11">Katanin p80 WD40 repeat-containing subunit B1</fullName>
        <shortName evidence="11">Katanin p80 subunit B1</shortName>
    </recommendedName>
    <alternativeName>
        <fullName evidence="11">p80 katanin</fullName>
    </alternativeName>
</protein>
<dbReference type="FunFam" id="2.130.10.10:FF:000846">
    <property type="entry name" value="Katanin p80 WD40 repeat-containing subunit B1 homolog"/>
    <property type="match status" value="1"/>
</dbReference>
<dbReference type="PROSITE" id="PS50082">
    <property type="entry name" value="WD_REPEATS_2"/>
    <property type="match status" value="5"/>
</dbReference>
<feature type="repeat" description="WD" evidence="12">
    <location>
        <begin position="182"/>
        <end position="223"/>
    </location>
</feature>
<dbReference type="AlphaFoldDB" id="A0A6P4YJB7"/>